<feature type="binding site" evidence="12">
    <location>
        <position position="337"/>
    </location>
    <ligand>
        <name>Zn(2+)</name>
        <dbReference type="ChEBI" id="CHEBI:29105"/>
        <label>1</label>
    </ligand>
</feature>
<feature type="binding site" evidence="12">
    <location>
        <position position="349"/>
    </location>
    <ligand>
        <name>Zn(2+)</name>
        <dbReference type="ChEBI" id="CHEBI:29105"/>
        <label>2</label>
    </ligand>
</feature>
<dbReference type="InterPro" id="IPR011545">
    <property type="entry name" value="DEAD/DEAH_box_helicase_dom"/>
</dbReference>
<comment type="similarity">
    <text evidence="12">Belongs to the helicase family. PriA subfamily.</text>
</comment>
<evidence type="ECO:0000256" key="5">
    <source>
        <dbReference type="ARBA" id="ARBA00022801"/>
    </source>
</evidence>
<dbReference type="EMBL" id="CP021886">
    <property type="protein sequence ID" value="AWI34500.1"/>
    <property type="molecule type" value="Genomic_DNA"/>
</dbReference>
<feature type="binding site" evidence="12">
    <location>
        <position position="346"/>
    </location>
    <ligand>
        <name>Zn(2+)</name>
        <dbReference type="ChEBI" id="CHEBI:29105"/>
        <label>2</label>
    </ligand>
</feature>
<keyword evidence="9 12" id="KW-0238">DNA-binding</keyword>
<proteinExistence type="inferred from homology"/>
<dbReference type="HAMAP" id="MF_00983">
    <property type="entry name" value="PriA"/>
    <property type="match status" value="1"/>
</dbReference>
<dbReference type="EC" id="5.6.2.4" evidence="12"/>
<evidence type="ECO:0000256" key="3">
    <source>
        <dbReference type="ARBA" id="ARBA00022723"/>
    </source>
</evidence>
<dbReference type="GO" id="GO:1990077">
    <property type="term" value="C:primosome complex"/>
    <property type="evidence" value="ECO:0007669"/>
    <property type="project" value="UniProtKB-UniRule"/>
</dbReference>
<dbReference type="SMART" id="SM00490">
    <property type="entry name" value="HELICc"/>
    <property type="match status" value="1"/>
</dbReference>
<organism evidence="15 16">
    <name type="scientific">Helicobacter apodemus</name>
    <dbReference type="NCBI Taxonomy" id="135569"/>
    <lineage>
        <taxon>Bacteria</taxon>
        <taxon>Pseudomonadati</taxon>
        <taxon>Campylobacterota</taxon>
        <taxon>Epsilonproteobacteria</taxon>
        <taxon>Campylobacterales</taxon>
        <taxon>Helicobacteraceae</taxon>
        <taxon>Helicobacter</taxon>
    </lineage>
</organism>
<evidence type="ECO:0000256" key="9">
    <source>
        <dbReference type="ARBA" id="ARBA00023125"/>
    </source>
</evidence>
<dbReference type="InterPro" id="IPR041222">
    <property type="entry name" value="PriA_3primeBD"/>
</dbReference>
<dbReference type="PROSITE" id="PS51194">
    <property type="entry name" value="HELICASE_CTER"/>
    <property type="match status" value="1"/>
</dbReference>
<feature type="domain" description="Helicase C-terminal" evidence="14">
    <location>
        <begin position="369"/>
        <end position="532"/>
    </location>
</feature>
<evidence type="ECO:0000256" key="2">
    <source>
        <dbReference type="ARBA" id="ARBA00022705"/>
    </source>
</evidence>
<dbReference type="RefSeq" id="WP_108911312.1">
    <property type="nucleotide sequence ID" value="NZ_CP021886.1"/>
</dbReference>
<evidence type="ECO:0000256" key="12">
    <source>
        <dbReference type="HAMAP-Rule" id="MF_00983"/>
    </source>
</evidence>
<dbReference type="Pfam" id="PF17764">
    <property type="entry name" value="PriA_3primeBD"/>
    <property type="match status" value="1"/>
</dbReference>
<reference evidence="15 16" key="1">
    <citation type="submission" date="2017-06" db="EMBL/GenBank/DDBJ databases">
        <title>Complete genome of Helicobacter apodemus.</title>
        <authorList>
            <person name="Cho S."/>
        </authorList>
    </citation>
    <scope>NUCLEOTIDE SEQUENCE [LARGE SCALE GENOMIC DNA]</scope>
    <source>
        <strain evidence="16">SNUVETPUB-15-01</strain>
    </source>
</reference>
<comment type="cofactor">
    <cofactor evidence="12">
        <name>Zn(2+)</name>
        <dbReference type="ChEBI" id="CHEBI:29105"/>
    </cofactor>
    <text evidence="12">Binds 2 zinc ions per subunit.</text>
</comment>
<dbReference type="GO" id="GO:0008270">
    <property type="term" value="F:zinc ion binding"/>
    <property type="evidence" value="ECO:0007669"/>
    <property type="project" value="UniProtKB-UniRule"/>
</dbReference>
<comment type="catalytic activity">
    <reaction evidence="12">
        <text>Couples ATP hydrolysis with the unwinding of duplex DNA by translocating in the 3'-5' direction.</text>
        <dbReference type="EC" id="5.6.2.4"/>
    </reaction>
</comment>
<dbReference type="InterPro" id="IPR005259">
    <property type="entry name" value="PriA"/>
</dbReference>
<accession>A0A2U8FE25</accession>
<feature type="domain" description="Helicase ATP-binding" evidence="13">
    <location>
        <begin position="119"/>
        <end position="285"/>
    </location>
</feature>
<evidence type="ECO:0000256" key="6">
    <source>
        <dbReference type="ARBA" id="ARBA00022806"/>
    </source>
</evidence>
<feature type="binding site" evidence="12">
    <location>
        <position position="340"/>
    </location>
    <ligand>
        <name>Zn(2+)</name>
        <dbReference type="ChEBI" id="CHEBI:29105"/>
        <label>1</label>
    </ligand>
</feature>
<keyword evidence="6 12" id="KW-0347">Helicase</keyword>
<dbReference type="GO" id="GO:0016887">
    <property type="term" value="F:ATP hydrolysis activity"/>
    <property type="evidence" value="ECO:0007669"/>
    <property type="project" value="RHEA"/>
</dbReference>
<keyword evidence="4 12" id="KW-0547">Nucleotide-binding</keyword>
<dbReference type="GO" id="GO:0006269">
    <property type="term" value="P:DNA replication, synthesis of primer"/>
    <property type="evidence" value="ECO:0007669"/>
    <property type="project" value="UniProtKB-KW"/>
</dbReference>
<dbReference type="InterPro" id="IPR014001">
    <property type="entry name" value="Helicase_ATP-bd"/>
</dbReference>
<keyword evidence="1 12" id="KW-0639">Primosome</keyword>
<dbReference type="GO" id="GO:0006270">
    <property type="term" value="P:DNA replication initiation"/>
    <property type="evidence" value="ECO:0007669"/>
    <property type="project" value="TreeGrafter"/>
</dbReference>
<dbReference type="Gene3D" id="3.40.1440.60">
    <property type="entry name" value="PriA, 3(prime) DNA-binding domain"/>
    <property type="match status" value="1"/>
</dbReference>
<feature type="binding site" evidence="12">
    <location>
        <position position="364"/>
    </location>
    <ligand>
        <name>Zn(2+)</name>
        <dbReference type="ChEBI" id="CHEBI:29105"/>
        <label>2</label>
    </ligand>
</feature>
<dbReference type="Pfam" id="PF00270">
    <property type="entry name" value="DEAD"/>
    <property type="match status" value="1"/>
</dbReference>
<evidence type="ECO:0000256" key="8">
    <source>
        <dbReference type="ARBA" id="ARBA00022840"/>
    </source>
</evidence>
<evidence type="ECO:0000256" key="4">
    <source>
        <dbReference type="ARBA" id="ARBA00022741"/>
    </source>
</evidence>
<comment type="catalytic activity">
    <reaction evidence="11 12">
        <text>ATP + H2O = ADP + phosphate + H(+)</text>
        <dbReference type="Rhea" id="RHEA:13065"/>
        <dbReference type="ChEBI" id="CHEBI:15377"/>
        <dbReference type="ChEBI" id="CHEBI:15378"/>
        <dbReference type="ChEBI" id="CHEBI:30616"/>
        <dbReference type="ChEBI" id="CHEBI:43474"/>
        <dbReference type="ChEBI" id="CHEBI:456216"/>
        <dbReference type="EC" id="5.6.2.4"/>
    </reaction>
</comment>
<keyword evidence="2 12" id="KW-0235">DNA replication</keyword>
<dbReference type="GO" id="GO:0006302">
    <property type="term" value="P:double-strand break repair"/>
    <property type="evidence" value="ECO:0007669"/>
    <property type="project" value="InterPro"/>
</dbReference>
<keyword evidence="7 12" id="KW-0862">Zinc</keyword>
<evidence type="ECO:0000259" key="13">
    <source>
        <dbReference type="PROSITE" id="PS51192"/>
    </source>
</evidence>
<keyword evidence="8 12" id="KW-0067">ATP-binding</keyword>
<dbReference type="AlphaFoldDB" id="A0A2U8FE25"/>
<dbReference type="OrthoDB" id="9759544at2"/>
<dbReference type="NCBIfam" id="NF004069">
    <property type="entry name" value="PRK05580.2-1"/>
    <property type="match status" value="1"/>
</dbReference>
<dbReference type="Pfam" id="PF18319">
    <property type="entry name" value="Zn_ribbon_PriA"/>
    <property type="match status" value="1"/>
</dbReference>
<comment type="function">
    <text evidence="12">Initiates the restart of stalled replication forks, which reloads the replicative helicase on sites other than the origin of replication. Recognizes and binds to abandoned replication forks and remodels them to uncover a helicase loading site. Promotes assembly of the primosome at these replication forks.</text>
</comment>
<evidence type="ECO:0000259" key="14">
    <source>
        <dbReference type="PROSITE" id="PS51194"/>
    </source>
</evidence>
<dbReference type="InterPro" id="IPR040498">
    <property type="entry name" value="PriA_CRR"/>
</dbReference>
<dbReference type="KEGG" id="had:CDV25_06785"/>
<evidence type="ECO:0000256" key="10">
    <source>
        <dbReference type="ARBA" id="ARBA00023235"/>
    </source>
</evidence>
<dbReference type="PANTHER" id="PTHR30580">
    <property type="entry name" value="PRIMOSOMAL PROTEIN N"/>
    <property type="match status" value="1"/>
</dbReference>
<dbReference type="PROSITE" id="PS51192">
    <property type="entry name" value="HELICASE_ATP_BIND_1"/>
    <property type="match status" value="1"/>
</dbReference>
<keyword evidence="10 12" id="KW-0413">Isomerase</keyword>
<evidence type="ECO:0000256" key="11">
    <source>
        <dbReference type="ARBA" id="ARBA00048988"/>
    </source>
</evidence>
<evidence type="ECO:0000313" key="16">
    <source>
        <dbReference type="Proteomes" id="UP000244890"/>
    </source>
</evidence>
<feature type="binding site" evidence="12">
    <location>
        <position position="380"/>
    </location>
    <ligand>
        <name>Zn(2+)</name>
        <dbReference type="ChEBI" id="CHEBI:29105"/>
        <label>1</label>
    </ligand>
</feature>
<dbReference type="InterPro" id="IPR041236">
    <property type="entry name" value="PriA_C"/>
</dbReference>
<dbReference type="GO" id="GO:0005524">
    <property type="term" value="F:ATP binding"/>
    <property type="evidence" value="ECO:0007669"/>
    <property type="project" value="UniProtKB-UniRule"/>
</dbReference>
<dbReference type="Pfam" id="PF00271">
    <property type="entry name" value="Helicase_C"/>
    <property type="match status" value="1"/>
</dbReference>
<dbReference type="InterPro" id="IPR001650">
    <property type="entry name" value="Helicase_C-like"/>
</dbReference>
<evidence type="ECO:0000313" key="15">
    <source>
        <dbReference type="EMBL" id="AWI34500.1"/>
    </source>
</evidence>
<keyword evidence="3 12" id="KW-0479">Metal-binding</keyword>
<dbReference type="InterPro" id="IPR027417">
    <property type="entry name" value="P-loop_NTPase"/>
</dbReference>
<evidence type="ECO:0000256" key="1">
    <source>
        <dbReference type="ARBA" id="ARBA00022515"/>
    </source>
</evidence>
<dbReference type="PANTHER" id="PTHR30580:SF0">
    <property type="entry name" value="PRIMOSOMAL PROTEIN N"/>
    <property type="match status" value="1"/>
</dbReference>
<dbReference type="GO" id="GO:0006310">
    <property type="term" value="P:DNA recombination"/>
    <property type="evidence" value="ECO:0007669"/>
    <property type="project" value="InterPro"/>
</dbReference>
<dbReference type="SMART" id="SM00487">
    <property type="entry name" value="DEXDc"/>
    <property type="match status" value="1"/>
</dbReference>
<dbReference type="Gene3D" id="3.40.50.300">
    <property type="entry name" value="P-loop containing nucleotide triphosphate hydrolases"/>
    <property type="match status" value="2"/>
</dbReference>
<sequence>MFYYLIALLKQKSPLLAYESITPLNIGEVVEVPLLKRSLRGVILKAIPKPNFECKPLKPLKEYFSPSQFQLAEFIANYYCSSYASSFGVFIPFRQDFIQDFPFLSFEVKPLNENQSKALNFINSNQSTLLFGDTGSGKTEIYIHLLNQTLQKGKNAIFLMPEIALTPQMEKRLKAIFGEYIAFWHSKVSTKKKQGILQRLKEGELRILAGSRSSFFLPLSKLGLIIVDEEHDDAYKSASSPRLNVRDTALFLAQQNHIKILLGSATPSLNTYYKALQKQNIFRLKGSFYNSQKEFIFCESHDYFHPLIIENLTKNLESNKQAIVFLPTRANFKHLLCSHCGETIQCPYCSVSMSLHKKDSSLKCHYCHYVSPLISTCPSCGYELKSLRIGTQEFAKELSTYLPNAKIACFDRDSITTQKQLTQTLESFNRHEIDILVGTQMLSKGHDYHKVALSVALGLDYLLKGSDYRAREKTLALMYQLAGRSGRKEDGKVIIQTLQKDFFQRYLQDYENFLQEELQMRQNLYPPFVRLALIKISHKNKEKAHLLMQKALSTLPPHKKVEIVGYGDAPIEKIANKWRCVILLRSIESKALHSILRSLSDFPCEIDIDPLDFT</sequence>
<evidence type="ECO:0000256" key="7">
    <source>
        <dbReference type="ARBA" id="ARBA00022833"/>
    </source>
</evidence>
<dbReference type="GO" id="GO:0043138">
    <property type="term" value="F:3'-5' DNA helicase activity"/>
    <property type="evidence" value="ECO:0007669"/>
    <property type="project" value="UniProtKB-EC"/>
</dbReference>
<dbReference type="Proteomes" id="UP000244890">
    <property type="component" value="Chromosome"/>
</dbReference>
<dbReference type="GO" id="GO:0003677">
    <property type="term" value="F:DNA binding"/>
    <property type="evidence" value="ECO:0007669"/>
    <property type="project" value="UniProtKB-UniRule"/>
</dbReference>
<dbReference type="FunFam" id="3.40.50.300:FF:000489">
    <property type="entry name" value="Primosome assembly protein PriA"/>
    <property type="match status" value="1"/>
</dbReference>
<protein>
    <recommendedName>
        <fullName evidence="12">Replication restart protein PriA</fullName>
    </recommendedName>
    <alternativeName>
        <fullName evidence="12">ATP-dependent DNA helicase PriA</fullName>
        <ecNumber evidence="12">5.6.2.4</ecNumber>
    </alternativeName>
    <alternativeName>
        <fullName evidence="12">DNA 3'-5' helicase PriA</fullName>
    </alternativeName>
</protein>
<comment type="subunit">
    <text evidence="12">Component of the replication restart primosome.</text>
</comment>
<keyword evidence="5 12" id="KW-0378">Hydrolase</keyword>
<feature type="binding site" evidence="12">
    <location>
        <position position="377"/>
    </location>
    <ligand>
        <name>Zn(2+)</name>
        <dbReference type="ChEBI" id="CHEBI:29105"/>
        <label>1</label>
    </ligand>
</feature>
<dbReference type="NCBIfam" id="TIGR00595">
    <property type="entry name" value="priA"/>
    <property type="match status" value="1"/>
</dbReference>
<feature type="binding site" evidence="12">
    <location>
        <position position="367"/>
    </location>
    <ligand>
        <name>Zn(2+)</name>
        <dbReference type="ChEBI" id="CHEBI:29105"/>
        <label>2</label>
    </ligand>
</feature>
<dbReference type="InterPro" id="IPR042115">
    <property type="entry name" value="PriA_3primeBD_sf"/>
</dbReference>
<dbReference type="SUPFAM" id="SSF52540">
    <property type="entry name" value="P-loop containing nucleoside triphosphate hydrolases"/>
    <property type="match status" value="2"/>
</dbReference>
<gene>
    <name evidence="12" type="primary">priA</name>
    <name evidence="15" type="ORF">CDV25_06785</name>
</gene>
<name>A0A2U8FE25_9HELI</name>
<dbReference type="Pfam" id="PF18074">
    <property type="entry name" value="PriA_C"/>
    <property type="match status" value="1"/>
</dbReference>